<evidence type="ECO:0000313" key="1">
    <source>
        <dbReference type="EMBL" id="KAJ5368043.1"/>
    </source>
</evidence>
<organism evidence="1 2">
    <name type="scientific">Penicillium cataractarum</name>
    <dbReference type="NCBI Taxonomy" id="2100454"/>
    <lineage>
        <taxon>Eukaryota</taxon>
        <taxon>Fungi</taxon>
        <taxon>Dikarya</taxon>
        <taxon>Ascomycota</taxon>
        <taxon>Pezizomycotina</taxon>
        <taxon>Eurotiomycetes</taxon>
        <taxon>Eurotiomycetidae</taxon>
        <taxon>Eurotiales</taxon>
        <taxon>Aspergillaceae</taxon>
        <taxon>Penicillium</taxon>
    </lineage>
</organism>
<proteinExistence type="predicted"/>
<dbReference type="Proteomes" id="UP001147782">
    <property type="component" value="Unassembled WGS sequence"/>
</dbReference>
<dbReference type="GeneID" id="81439901"/>
<reference evidence="1" key="1">
    <citation type="submission" date="2022-11" db="EMBL/GenBank/DDBJ databases">
        <authorList>
            <person name="Petersen C."/>
        </authorList>
    </citation>
    <scope>NUCLEOTIDE SEQUENCE</scope>
    <source>
        <strain evidence="1">IBT 29864</strain>
    </source>
</reference>
<comment type="caution">
    <text evidence="1">The sequence shown here is derived from an EMBL/GenBank/DDBJ whole genome shotgun (WGS) entry which is preliminary data.</text>
</comment>
<protein>
    <submittedName>
        <fullName evidence="1">Uncharacterized protein</fullName>
    </submittedName>
</protein>
<gene>
    <name evidence="1" type="ORF">N7496_007803</name>
</gene>
<sequence>MAAGDSTTEAPPTYINRYPLTRPPLSPSGPLLETIERWYYVDQFNLQAGYEDLLYIEYVLNWLAFHDQRNDFSEYEGNPDGDLLTCLAELYMAEWSFRTLLEQTIQPWDLEVIFDLVETARSMETQPYFKGNLPSGDHVHKS</sequence>
<dbReference type="EMBL" id="JAPZBS010000007">
    <property type="protein sequence ID" value="KAJ5368043.1"/>
    <property type="molecule type" value="Genomic_DNA"/>
</dbReference>
<keyword evidence="2" id="KW-1185">Reference proteome</keyword>
<reference evidence="1" key="2">
    <citation type="journal article" date="2023" name="IMA Fungus">
        <title>Comparative genomic study of the Penicillium genus elucidates a diverse pangenome and 15 lateral gene transfer events.</title>
        <authorList>
            <person name="Petersen C."/>
            <person name="Sorensen T."/>
            <person name="Nielsen M.R."/>
            <person name="Sondergaard T.E."/>
            <person name="Sorensen J.L."/>
            <person name="Fitzpatrick D.A."/>
            <person name="Frisvad J.C."/>
            <person name="Nielsen K.L."/>
        </authorList>
    </citation>
    <scope>NUCLEOTIDE SEQUENCE</scope>
    <source>
        <strain evidence="1">IBT 29864</strain>
    </source>
</reference>
<evidence type="ECO:0000313" key="2">
    <source>
        <dbReference type="Proteomes" id="UP001147782"/>
    </source>
</evidence>
<name>A0A9W9RX67_9EURO</name>
<accession>A0A9W9RX67</accession>
<dbReference type="AlphaFoldDB" id="A0A9W9RX67"/>
<dbReference type="RefSeq" id="XP_056552785.1">
    <property type="nucleotide sequence ID" value="XM_056700722.1"/>
</dbReference>